<feature type="domain" description="C2H2-type" evidence="1">
    <location>
        <begin position="271"/>
        <end position="294"/>
    </location>
</feature>
<evidence type="ECO:0000313" key="2">
    <source>
        <dbReference type="EMBL" id="QQP54181.1"/>
    </source>
</evidence>
<keyword evidence="3" id="KW-1185">Reference proteome</keyword>
<accession>A0A7T8KE20</accession>
<evidence type="ECO:0000313" key="3">
    <source>
        <dbReference type="Proteomes" id="UP000595437"/>
    </source>
</evidence>
<protein>
    <submittedName>
        <fullName evidence="2">Centrosome-associated zinc finger protein CP190</fullName>
    </submittedName>
</protein>
<dbReference type="AlphaFoldDB" id="A0A7T8KE20"/>
<proteinExistence type="predicted"/>
<dbReference type="OrthoDB" id="10069414at2759"/>
<evidence type="ECO:0000259" key="1">
    <source>
        <dbReference type="SMART" id="SM00355"/>
    </source>
</evidence>
<dbReference type="SMART" id="SM00355">
    <property type="entry name" value="ZnF_C2H2"/>
    <property type="match status" value="2"/>
</dbReference>
<gene>
    <name evidence="2" type="ORF">FKW44_006930</name>
</gene>
<name>A0A7T8KE20_CALRO</name>
<dbReference type="EMBL" id="CP045893">
    <property type="protein sequence ID" value="QQP54181.1"/>
    <property type="molecule type" value="Genomic_DNA"/>
</dbReference>
<dbReference type="Proteomes" id="UP000595437">
    <property type="component" value="Chromosome 4"/>
</dbReference>
<feature type="domain" description="C2H2-type" evidence="1">
    <location>
        <begin position="305"/>
        <end position="328"/>
    </location>
</feature>
<reference evidence="3" key="1">
    <citation type="submission" date="2021-01" db="EMBL/GenBank/DDBJ databases">
        <title>Caligus Genome Assembly.</title>
        <authorList>
            <person name="Gallardo-Escarate C."/>
        </authorList>
    </citation>
    <scope>NUCLEOTIDE SEQUENCE [LARGE SCALE GENOMIC DNA]</scope>
</reference>
<organism evidence="2 3">
    <name type="scientific">Caligus rogercresseyi</name>
    <name type="common">Sea louse</name>
    <dbReference type="NCBI Taxonomy" id="217165"/>
    <lineage>
        <taxon>Eukaryota</taxon>
        <taxon>Metazoa</taxon>
        <taxon>Ecdysozoa</taxon>
        <taxon>Arthropoda</taxon>
        <taxon>Crustacea</taxon>
        <taxon>Multicrustacea</taxon>
        <taxon>Hexanauplia</taxon>
        <taxon>Copepoda</taxon>
        <taxon>Siphonostomatoida</taxon>
        <taxon>Caligidae</taxon>
        <taxon>Caligus</taxon>
    </lineage>
</organism>
<sequence>MSSSSVEGPKDWNKTLVETLWDLYLKGVSVDLKLEALSGDLLQIHSCIFHCSCSHKDARLLAIKLPYPKDIIEKFIEFLYTGSINELSDEDLEALHGLALVLNFKELSQPLASRLSKVRADIVDPQSSAAPSPAKLKPPLTSKEVYLKYKDSSDPTHKMMDYTNSTLGRALSTEPKLFAKPVKIKLSGDSLGIEKVLNVSVKESKTDSSLQIIQTPSSIKIKDSHKALRLQSLASKPLELLSLSKVQAAFESYFALREHMKTLHHKRFDSRTCERCGFRSYRRTILFHHAFKVHGIPPPKNVVFPKCGDCDYLAANAWDLQKHTKATHTFAPAEPIPQEVPRHLQSEIPSPPQESLTLMNLAVPIGDLHGVPESQTMYILTEDPSKFNFPIILGDGKTPTTLQGSPIGITTNGISSYVNGIYQ</sequence>
<dbReference type="InterPro" id="IPR013087">
    <property type="entry name" value="Znf_C2H2_type"/>
</dbReference>